<gene>
    <name evidence="2" type="ORF">Cop2CBH44_30070</name>
</gene>
<evidence type="ECO:0000313" key="3">
    <source>
        <dbReference type="Proteomes" id="UP000594042"/>
    </source>
</evidence>
<reference evidence="3" key="1">
    <citation type="submission" date="2020-07" db="EMBL/GenBank/DDBJ databases">
        <title>Complete genome sequencing of Coprobacter sp. strain 2CBH44.</title>
        <authorList>
            <person name="Sakamoto M."/>
            <person name="Murakami T."/>
            <person name="Mori H."/>
        </authorList>
    </citation>
    <scope>NUCLEOTIDE SEQUENCE [LARGE SCALE GENOMIC DNA]</scope>
    <source>
        <strain evidence="3">2CBH44</strain>
    </source>
</reference>
<dbReference type="SUPFAM" id="SSF160574">
    <property type="entry name" value="BT0923-like"/>
    <property type="match status" value="1"/>
</dbReference>
<name>A0A7G1I1Q6_9BACT</name>
<dbReference type="EMBL" id="AP023322">
    <property type="protein sequence ID" value="BCI64654.1"/>
    <property type="molecule type" value="Genomic_DNA"/>
</dbReference>
<protein>
    <recommendedName>
        <fullName evidence="1">Putative beta-lactamase-inhibitor-like PepSY-like domain-containing protein</fullName>
    </recommendedName>
</protein>
<dbReference type="AlphaFoldDB" id="A0A7G1I1Q6"/>
<dbReference type="InterPro" id="IPR021533">
    <property type="entry name" value="PepSY-like"/>
</dbReference>
<accession>A0A7G1I1Q6</accession>
<evidence type="ECO:0000259" key="1">
    <source>
        <dbReference type="Pfam" id="PF11396"/>
    </source>
</evidence>
<dbReference type="RefSeq" id="WP_021930976.1">
    <property type="nucleotide sequence ID" value="NZ_AP023322.1"/>
</dbReference>
<feature type="domain" description="Putative beta-lactamase-inhibitor-like PepSY-like" evidence="1">
    <location>
        <begin position="63"/>
        <end position="149"/>
    </location>
</feature>
<keyword evidence="3" id="KW-1185">Reference proteome</keyword>
<dbReference type="Gene3D" id="3.40.1420.30">
    <property type="match status" value="1"/>
</dbReference>
<proteinExistence type="predicted"/>
<evidence type="ECO:0000313" key="2">
    <source>
        <dbReference type="EMBL" id="BCI64654.1"/>
    </source>
</evidence>
<dbReference type="KEGG" id="copr:Cop2CBH44_30070"/>
<dbReference type="Proteomes" id="UP000594042">
    <property type="component" value="Chromosome"/>
</dbReference>
<organism evidence="2 3">
    <name type="scientific">Coprobacter secundus subsp. similis</name>
    <dbReference type="NCBI Taxonomy" id="2751153"/>
    <lineage>
        <taxon>Bacteria</taxon>
        <taxon>Pseudomonadati</taxon>
        <taxon>Bacteroidota</taxon>
        <taxon>Bacteroidia</taxon>
        <taxon>Bacteroidales</taxon>
        <taxon>Barnesiellaceae</taxon>
        <taxon>Coprobacter</taxon>
    </lineage>
</organism>
<dbReference type="PROSITE" id="PS51257">
    <property type="entry name" value="PROKAR_LIPOPROTEIN"/>
    <property type="match status" value="1"/>
</dbReference>
<dbReference type="Pfam" id="PF11396">
    <property type="entry name" value="PepSY_like"/>
    <property type="match status" value="1"/>
</dbReference>
<sequence>MKTNIIYSRVSVLIMIILGVISCSDDDQKISYNKLPELSQQFIETYFEGVIITKVEKKSGEPHYKVDLANGFEVRFFESGEWQAVDGNGTSIPYKMQIELLPIKVVNYVSENFPVAEMTEMSRHNYGFEIELNTNPETEIHFDKDGNVIVSTVE</sequence>